<evidence type="ECO:0000256" key="8">
    <source>
        <dbReference type="SAM" id="MobiDB-lite"/>
    </source>
</evidence>
<dbReference type="GO" id="GO:0005886">
    <property type="term" value="C:plasma membrane"/>
    <property type="evidence" value="ECO:0007669"/>
    <property type="project" value="UniProtKB-SubCell"/>
</dbReference>
<dbReference type="Proteomes" id="UP000502706">
    <property type="component" value="Chromosome"/>
</dbReference>
<evidence type="ECO:0000256" key="5">
    <source>
        <dbReference type="ARBA" id="ARBA00022692"/>
    </source>
</evidence>
<keyword evidence="3" id="KW-0813">Transport</keyword>
<reference evidence="10 11" key="1">
    <citation type="submission" date="2019-10" db="EMBL/GenBank/DDBJ databases">
        <title>Rubrobacter sp nov SCSIO 52915 isolated from a deep-sea sediment in the South China Sea.</title>
        <authorList>
            <person name="Chen R.W."/>
        </authorList>
    </citation>
    <scope>NUCLEOTIDE SEQUENCE [LARGE SCALE GENOMIC DNA]</scope>
    <source>
        <strain evidence="10 11">SCSIO 52915</strain>
    </source>
</reference>
<dbReference type="Pfam" id="PF01594">
    <property type="entry name" value="AI-2E_transport"/>
    <property type="match status" value="1"/>
</dbReference>
<name>A0A6G8PVE4_9ACTN</name>
<feature type="transmembrane region" description="Helical" evidence="9">
    <location>
        <begin position="247"/>
        <end position="269"/>
    </location>
</feature>
<feature type="transmembrane region" description="Helical" evidence="9">
    <location>
        <begin position="275"/>
        <end position="294"/>
    </location>
</feature>
<evidence type="ECO:0000256" key="9">
    <source>
        <dbReference type="SAM" id="Phobius"/>
    </source>
</evidence>
<dbReference type="AlphaFoldDB" id="A0A6G8PVE4"/>
<gene>
    <name evidence="10" type="ORF">GBA65_06125</name>
</gene>
<evidence type="ECO:0000256" key="1">
    <source>
        <dbReference type="ARBA" id="ARBA00004651"/>
    </source>
</evidence>
<proteinExistence type="inferred from homology"/>
<dbReference type="PANTHER" id="PTHR21716:SF53">
    <property type="entry name" value="PERMEASE PERM-RELATED"/>
    <property type="match status" value="1"/>
</dbReference>
<accession>A0A6G8PVE4</accession>
<feature type="compositionally biased region" description="Basic residues" evidence="8">
    <location>
        <begin position="16"/>
        <end position="27"/>
    </location>
</feature>
<dbReference type="EMBL" id="CP045121">
    <property type="protein sequence ID" value="QIN78155.1"/>
    <property type="molecule type" value="Genomic_DNA"/>
</dbReference>
<evidence type="ECO:0000256" key="4">
    <source>
        <dbReference type="ARBA" id="ARBA00022475"/>
    </source>
</evidence>
<dbReference type="PANTHER" id="PTHR21716">
    <property type="entry name" value="TRANSMEMBRANE PROTEIN"/>
    <property type="match status" value="1"/>
</dbReference>
<sequence>MSDEGAAQTKPESRRAAVRRKLGGRRRREPDVTAHPTPIRISRRTRTVLILAVIVTLAYAVYLVPSVLTTAVGGIALALVLSFPVRFFSRFVPHGIAILLSFLLVVGIIVAAALYLVPIVAQQFSSLIGAAPGIATSAEQYLRDALDSLENRGLLPNDDPQQLISRVRENLVDAVRSIGSSLVGGVLGFVYSTVNFLVTLLGVLFIGIYLLVDVRKIKAFYLRAAPHDYRSDARSLWNAFGYSLSRYLGGLALILLIQGAVSAVGLFFIGVPYALVLGAIVSVTAIIPYLGAFLGAIPALLVALAFGGLTDAFLTALLFLGVQQLEGNFLTPKIQGDTLHVHPILVFLGVIVGGGLFGILGVIVAVPALAVLRVLFDFLRVRLRTGDPAGAAHDVPKVRRTPGR</sequence>
<keyword evidence="4" id="KW-1003">Cell membrane</keyword>
<feature type="transmembrane region" description="Helical" evidence="9">
    <location>
        <begin position="301"/>
        <end position="322"/>
    </location>
</feature>
<keyword evidence="11" id="KW-1185">Reference proteome</keyword>
<evidence type="ECO:0000313" key="10">
    <source>
        <dbReference type="EMBL" id="QIN78155.1"/>
    </source>
</evidence>
<evidence type="ECO:0000313" key="11">
    <source>
        <dbReference type="Proteomes" id="UP000502706"/>
    </source>
</evidence>
<comment type="subcellular location">
    <subcellularLocation>
        <location evidence="1">Cell membrane</location>
        <topology evidence="1">Multi-pass membrane protein</topology>
    </subcellularLocation>
</comment>
<feature type="transmembrane region" description="Helical" evidence="9">
    <location>
        <begin position="96"/>
        <end position="117"/>
    </location>
</feature>
<keyword evidence="5 9" id="KW-0812">Transmembrane</keyword>
<keyword evidence="7 9" id="KW-0472">Membrane</keyword>
<feature type="transmembrane region" description="Helical" evidence="9">
    <location>
        <begin position="48"/>
        <end position="65"/>
    </location>
</feature>
<feature type="transmembrane region" description="Helical" evidence="9">
    <location>
        <begin position="342"/>
        <end position="375"/>
    </location>
</feature>
<dbReference type="InterPro" id="IPR002549">
    <property type="entry name" value="AI-2E-like"/>
</dbReference>
<evidence type="ECO:0000256" key="2">
    <source>
        <dbReference type="ARBA" id="ARBA00009773"/>
    </source>
</evidence>
<evidence type="ECO:0000256" key="7">
    <source>
        <dbReference type="ARBA" id="ARBA00023136"/>
    </source>
</evidence>
<feature type="transmembrane region" description="Helical" evidence="9">
    <location>
        <begin position="189"/>
        <end position="212"/>
    </location>
</feature>
<evidence type="ECO:0000256" key="3">
    <source>
        <dbReference type="ARBA" id="ARBA00022448"/>
    </source>
</evidence>
<dbReference type="GO" id="GO:0055085">
    <property type="term" value="P:transmembrane transport"/>
    <property type="evidence" value="ECO:0007669"/>
    <property type="project" value="TreeGrafter"/>
</dbReference>
<dbReference type="KEGG" id="rmar:GBA65_06125"/>
<feature type="region of interest" description="Disordered" evidence="8">
    <location>
        <begin position="1"/>
        <end position="37"/>
    </location>
</feature>
<evidence type="ECO:0000256" key="6">
    <source>
        <dbReference type="ARBA" id="ARBA00022989"/>
    </source>
</evidence>
<protein>
    <submittedName>
        <fullName evidence="10">AI-2E family transporter</fullName>
    </submittedName>
</protein>
<comment type="similarity">
    <text evidence="2">Belongs to the autoinducer-2 exporter (AI-2E) (TC 2.A.86) family.</text>
</comment>
<keyword evidence="6 9" id="KW-1133">Transmembrane helix</keyword>
<organism evidence="10 11">
    <name type="scientific">Rubrobacter marinus</name>
    <dbReference type="NCBI Taxonomy" id="2653852"/>
    <lineage>
        <taxon>Bacteria</taxon>
        <taxon>Bacillati</taxon>
        <taxon>Actinomycetota</taxon>
        <taxon>Rubrobacteria</taxon>
        <taxon>Rubrobacterales</taxon>
        <taxon>Rubrobacteraceae</taxon>
        <taxon>Rubrobacter</taxon>
    </lineage>
</organism>
<feature type="transmembrane region" description="Helical" evidence="9">
    <location>
        <begin position="71"/>
        <end position="89"/>
    </location>
</feature>